<evidence type="ECO:0000313" key="2">
    <source>
        <dbReference type="EMBL" id="CAN67286.1"/>
    </source>
</evidence>
<feature type="region of interest" description="Disordered" evidence="1">
    <location>
        <begin position="452"/>
        <end position="479"/>
    </location>
</feature>
<protein>
    <submittedName>
        <fullName evidence="2">Uncharacterized protein</fullName>
    </submittedName>
</protein>
<gene>
    <name evidence="2" type="ORF">VITISV_021599</name>
</gene>
<name>A5AY35_VITVI</name>
<feature type="compositionally biased region" description="Acidic residues" evidence="1">
    <location>
        <begin position="469"/>
        <end position="479"/>
    </location>
</feature>
<dbReference type="ExpressionAtlas" id="A5AY35">
    <property type="expression patterns" value="baseline and differential"/>
</dbReference>
<accession>A5AY35</accession>
<dbReference type="PANTHER" id="PTHR35505:SF1">
    <property type="entry name" value="SNF2 DOMAIN PROTEIN"/>
    <property type="match status" value="1"/>
</dbReference>
<dbReference type="PANTHER" id="PTHR35505">
    <property type="entry name" value="OS01G0600300 PROTEIN"/>
    <property type="match status" value="1"/>
</dbReference>
<dbReference type="EMBL" id="AM439835">
    <property type="protein sequence ID" value="CAN67286.1"/>
    <property type="molecule type" value="Genomic_DNA"/>
</dbReference>
<reference evidence="2" key="1">
    <citation type="journal article" date="2007" name="PLoS ONE">
        <title>The first genome sequence of an elite grapevine cultivar (Pinot noir Vitis vinifera L.): coping with a highly heterozygous genome.</title>
        <authorList>
            <person name="Velasco R."/>
            <person name="Zharkikh A."/>
            <person name="Troggio M."/>
            <person name="Cartwright D.A."/>
            <person name="Cestaro A."/>
            <person name="Pruss D."/>
            <person name="Pindo M."/>
            <person name="FitzGerald L.M."/>
            <person name="Vezzulli S."/>
            <person name="Reid J."/>
            <person name="Malacarne G."/>
            <person name="Iliev D."/>
            <person name="Coppola G."/>
            <person name="Wardell B."/>
            <person name="Micheletti D."/>
            <person name="Macalma T."/>
            <person name="Facci M."/>
            <person name="Mitchell J.T."/>
            <person name="Perazzolli M."/>
            <person name="Eldredge G."/>
            <person name="Gatto P."/>
            <person name="Oyzerski R."/>
            <person name="Moretto M."/>
            <person name="Gutin N."/>
            <person name="Stefanini M."/>
            <person name="Chen Y."/>
            <person name="Segala C."/>
            <person name="Davenport C."/>
            <person name="Dematte L."/>
            <person name="Mraz A."/>
            <person name="Battilana J."/>
            <person name="Stormo K."/>
            <person name="Costa F."/>
            <person name="Tao Q."/>
            <person name="Si-Ammour A."/>
            <person name="Harkins T."/>
            <person name="Lackey A."/>
            <person name="Perbost C."/>
            <person name="Taillon B."/>
            <person name="Stella A."/>
            <person name="Solovyev V."/>
            <person name="Fawcett J.A."/>
            <person name="Sterck L."/>
            <person name="Vandepoele K."/>
            <person name="Grando S.M."/>
            <person name="Toppo S."/>
            <person name="Moser C."/>
            <person name="Lanchbury J."/>
            <person name="Bogden R."/>
            <person name="Skolnick M."/>
            <person name="Sgaramella V."/>
            <person name="Bhatnagar S.K."/>
            <person name="Fontana P."/>
            <person name="Gutin A."/>
            <person name="Van de Peer Y."/>
            <person name="Salamini F."/>
            <person name="Viola R."/>
        </authorList>
    </citation>
    <scope>NUCLEOTIDE SEQUENCE</scope>
</reference>
<sequence length="479" mass="53771">MDTASESYQKMLHESIQRFFAEYEKGVTDFSAFSSIFFRLMQASPDPPLETVWFYSALNFHSSKFTIQDPILVYRELFHLIVTCSALCNSGLKRIALLAPVIYELYRLVSEKRGFWLNSDVEFLVEGIVSYLSICCCKNSDPEVGSVHLGPGFLDVVRVWTVGRLEGNRTFGDDLSVFFPLVSDEVCQGVGVGCGVGYLAGIVMNTLLRMLLEPVLPVTSLLSAEDEVLLRKVLYDAVIMEKYTFLNPQIGIQLFGNQLKNIVVTWLFVADNAILYVRENGDQAKAISYINAFSESQLPSQLIKWVATQSGMGEEMGRPKFSTPIAFMKWLLIAEDQGIRVFDHNISRLHAKAMMYKSRVEYELPVCKLDGKTRDNNVFFYTDNEGSGEEKIDGDQEMIDSLNAAMLAAACTVNLTTDGRRKRKGIIDEGKTQFKFGKYHLLENSFGDNHLPFGDDGGLSSGSEVENPVSDEDMEIMEQ</sequence>
<organism evidence="2">
    <name type="scientific">Vitis vinifera</name>
    <name type="common">Grape</name>
    <dbReference type="NCBI Taxonomy" id="29760"/>
    <lineage>
        <taxon>Eukaryota</taxon>
        <taxon>Viridiplantae</taxon>
        <taxon>Streptophyta</taxon>
        <taxon>Embryophyta</taxon>
        <taxon>Tracheophyta</taxon>
        <taxon>Spermatophyta</taxon>
        <taxon>Magnoliopsida</taxon>
        <taxon>eudicotyledons</taxon>
        <taxon>Gunneridae</taxon>
        <taxon>Pentapetalae</taxon>
        <taxon>rosids</taxon>
        <taxon>Vitales</taxon>
        <taxon>Vitaceae</taxon>
        <taxon>Viteae</taxon>
        <taxon>Vitis</taxon>
    </lineage>
</organism>
<proteinExistence type="predicted"/>
<evidence type="ECO:0000256" key="1">
    <source>
        <dbReference type="SAM" id="MobiDB-lite"/>
    </source>
</evidence>
<dbReference type="AlphaFoldDB" id="A5AY35"/>